<comment type="caution">
    <text evidence="1">The sequence shown here is derived from an EMBL/GenBank/DDBJ whole genome shotgun (WGS) entry which is preliminary data.</text>
</comment>
<dbReference type="EMBL" id="JAWZZT010001399">
    <property type="protein sequence ID" value="MDX7018859.1"/>
    <property type="molecule type" value="Genomic_DNA"/>
</dbReference>
<dbReference type="PANTHER" id="PTHR36251">
    <property type="entry name" value="FELS-1 PROPHAGE HOST SPECIFICITY PROTEIN-RELATED"/>
    <property type="match status" value="1"/>
</dbReference>
<evidence type="ECO:0000313" key="2">
    <source>
        <dbReference type="Proteomes" id="UP001279012"/>
    </source>
</evidence>
<feature type="non-terminal residue" evidence="1">
    <location>
        <position position="1"/>
    </location>
</feature>
<dbReference type="PANTHER" id="PTHR36251:SF2">
    <property type="entry name" value="GIFSY-2 PROPHAGE HOST SPECIFICITY PROTEIN J, PHAGE LAMBDA"/>
    <property type="match status" value="1"/>
</dbReference>
<name>A0AAW9EG47_KLEAE</name>
<gene>
    <name evidence="1" type="ORF">SJ059_31005</name>
</gene>
<organism evidence="1 2">
    <name type="scientific">Klebsiella aerogenes</name>
    <name type="common">Enterobacter aerogenes</name>
    <dbReference type="NCBI Taxonomy" id="548"/>
    <lineage>
        <taxon>Bacteria</taxon>
        <taxon>Pseudomonadati</taxon>
        <taxon>Pseudomonadota</taxon>
        <taxon>Gammaproteobacteria</taxon>
        <taxon>Enterobacterales</taxon>
        <taxon>Enterobacteriaceae</taxon>
        <taxon>Klebsiella/Raoultella group</taxon>
        <taxon>Klebsiella</taxon>
    </lineage>
</organism>
<proteinExistence type="predicted"/>
<evidence type="ECO:0000313" key="1">
    <source>
        <dbReference type="EMBL" id="MDX7018859.1"/>
    </source>
</evidence>
<dbReference type="Proteomes" id="UP001279012">
    <property type="component" value="Unassembled WGS sequence"/>
</dbReference>
<dbReference type="AlphaFoldDB" id="A0AAW9EG47"/>
<accession>A0AAW9EG47</accession>
<protein>
    <submittedName>
        <fullName evidence="1">Uncharacterized protein</fullName>
    </submittedName>
</protein>
<dbReference type="InterPro" id="IPR053171">
    <property type="entry name" value="Viral_Tip_Attach_Protein"/>
</dbReference>
<feature type="non-terminal residue" evidence="1">
    <location>
        <position position="85"/>
    </location>
</feature>
<sequence length="85" mass="9455">SLNYPNSALVGLKINSEQFGSSMPTRSYLIKGLKIRVPSNYNADTNSYDGNWDGTFKLASSSNPAWILFDLLTNTRYGLGQFVQE</sequence>
<reference evidence="1" key="1">
    <citation type="submission" date="2023-11" db="EMBL/GenBank/DDBJ databases">
        <title>Detection of rare carbapenemases in Enterobacterales - comparison of two colorimetric and two CIM-based carbapenemase assays.</title>
        <authorList>
            <person name="Schaffarczyk L."/>
            <person name="Noster J."/>
            <person name="Stelzer Y."/>
            <person name="Sattler J."/>
            <person name="Gatermann S."/>
            <person name="Hamprecht A."/>
        </authorList>
    </citation>
    <scope>NUCLEOTIDE SEQUENCE</scope>
    <source>
        <strain evidence="1">CIM-Cont-037</strain>
    </source>
</reference>